<dbReference type="EMBL" id="AP024849">
    <property type="protein sequence ID" value="BCZ45482.1"/>
    <property type="molecule type" value="Genomic_DNA"/>
</dbReference>
<feature type="transmembrane region" description="Helical" evidence="1">
    <location>
        <begin position="54"/>
        <end position="73"/>
    </location>
</feature>
<organism evidence="2 3">
    <name type="scientific">Clostridium gelidum</name>
    <dbReference type="NCBI Taxonomy" id="704125"/>
    <lineage>
        <taxon>Bacteria</taxon>
        <taxon>Bacillati</taxon>
        <taxon>Bacillota</taxon>
        <taxon>Clostridia</taxon>
        <taxon>Eubacteriales</taxon>
        <taxon>Clostridiaceae</taxon>
        <taxon>Clostridium</taxon>
    </lineage>
</organism>
<feature type="transmembrane region" description="Helical" evidence="1">
    <location>
        <begin position="31"/>
        <end position="48"/>
    </location>
</feature>
<keyword evidence="1" id="KW-1133">Transmembrane helix</keyword>
<gene>
    <name evidence="2" type="ORF">psyc5s11_15490</name>
</gene>
<accession>A0ABN6IYE3</accession>
<feature type="transmembrane region" description="Helical" evidence="1">
    <location>
        <begin position="6"/>
        <end position="24"/>
    </location>
</feature>
<evidence type="ECO:0000313" key="2">
    <source>
        <dbReference type="EMBL" id="BCZ45482.1"/>
    </source>
</evidence>
<keyword evidence="3" id="KW-1185">Reference proteome</keyword>
<reference evidence="3" key="1">
    <citation type="submission" date="2021-07" db="EMBL/GenBank/DDBJ databases">
        <title>Complete genome sequencing of a Clostridium isolate.</title>
        <authorList>
            <person name="Ueki A."/>
            <person name="Tonouchi A."/>
        </authorList>
    </citation>
    <scope>NUCLEOTIDE SEQUENCE [LARGE SCALE GENOMIC DNA]</scope>
    <source>
        <strain evidence="3">C5S11</strain>
    </source>
</reference>
<evidence type="ECO:0000313" key="3">
    <source>
        <dbReference type="Proteomes" id="UP000824633"/>
    </source>
</evidence>
<evidence type="ECO:0000256" key="1">
    <source>
        <dbReference type="SAM" id="Phobius"/>
    </source>
</evidence>
<proteinExistence type="predicted"/>
<dbReference type="RefSeq" id="WP_224037078.1">
    <property type="nucleotide sequence ID" value="NZ_AP024849.1"/>
</dbReference>
<dbReference type="Proteomes" id="UP000824633">
    <property type="component" value="Chromosome"/>
</dbReference>
<name>A0ABN6IYE3_9CLOT</name>
<keyword evidence="1" id="KW-0812">Transmembrane</keyword>
<protein>
    <submittedName>
        <fullName evidence="2">Uncharacterized protein</fullName>
    </submittedName>
</protein>
<sequence length="87" mass="10089">MKLELITAILTISLLIVSMSEFIRTRKLRKLAYPLITIYFLIGIPIIGKFINNGVLFICFTVLSFVITMIFLYNELKLNNKEKNLPH</sequence>
<keyword evidence="1" id="KW-0472">Membrane</keyword>